<accession>A0A034W5B1</accession>
<feature type="domain" description="DUF243" evidence="1">
    <location>
        <begin position="9"/>
        <end position="96"/>
    </location>
</feature>
<dbReference type="OrthoDB" id="8007215at2759"/>
<dbReference type="AlphaFoldDB" id="A0A034W5B1"/>
<dbReference type="Pfam" id="PF03103">
    <property type="entry name" value="DUF243"/>
    <property type="match status" value="1"/>
</dbReference>
<evidence type="ECO:0000259" key="1">
    <source>
        <dbReference type="SMART" id="SM00690"/>
    </source>
</evidence>
<name>A0A034W5B1_BACDO</name>
<organism evidence="2">
    <name type="scientific">Bactrocera dorsalis</name>
    <name type="common">Oriental fruit fly</name>
    <name type="synonym">Dacus dorsalis</name>
    <dbReference type="NCBI Taxonomy" id="27457"/>
    <lineage>
        <taxon>Eukaryota</taxon>
        <taxon>Metazoa</taxon>
        <taxon>Ecdysozoa</taxon>
        <taxon>Arthropoda</taxon>
        <taxon>Hexapoda</taxon>
        <taxon>Insecta</taxon>
        <taxon>Pterygota</taxon>
        <taxon>Neoptera</taxon>
        <taxon>Endopterygota</taxon>
        <taxon>Diptera</taxon>
        <taxon>Brachycera</taxon>
        <taxon>Muscomorpha</taxon>
        <taxon>Tephritoidea</taxon>
        <taxon>Tephritidae</taxon>
        <taxon>Bactrocera</taxon>
        <taxon>Bactrocera</taxon>
    </lineage>
</organism>
<dbReference type="InterPro" id="IPR004145">
    <property type="entry name" value="DUF243"/>
</dbReference>
<dbReference type="GO" id="GO:0008010">
    <property type="term" value="F:structural constituent of chitin-based larval cuticle"/>
    <property type="evidence" value="ECO:0007669"/>
    <property type="project" value="TreeGrafter"/>
</dbReference>
<dbReference type="GO" id="GO:0040003">
    <property type="term" value="P:chitin-based cuticle development"/>
    <property type="evidence" value="ECO:0007669"/>
    <property type="project" value="TreeGrafter"/>
</dbReference>
<evidence type="ECO:0000313" key="2">
    <source>
        <dbReference type="EMBL" id="JAC49492.1"/>
    </source>
</evidence>
<dbReference type="PANTHER" id="PTHR31927">
    <property type="entry name" value="FI07246P-RELATED-RELATED"/>
    <property type="match status" value="1"/>
</dbReference>
<sequence>MLMVVLGQEESNDGADLGNIANSLKKSLRVIFIRAPENKALENAAVNLAKQTTEEKTAIYVLTKQADIGSLAQKLQNIGTQSSSKPEVHFVKYRTPQDAETAQQAIQQQYESLPGSSRHSNGGSAQVLNFASQASATAAPAPTAPGTQYLPANAVPSQEYLPPSFRRFRN</sequence>
<dbReference type="EMBL" id="GAKP01009460">
    <property type="protein sequence ID" value="JAC49492.1"/>
    <property type="molecule type" value="Transcribed_RNA"/>
</dbReference>
<dbReference type="GO" id="GO:0062129">
    <property type="term" value="C:chitin-based extracellular matrix"/>
    <property type="evidence" value="ECO:0007669"/>
    <property type="project" value="TreeGrafter"/>
</dbReference>
<dbReference type="PANTHER" id="PTHR31927:SF2">
    <property type="entry name" value="FI07246P-RELATED"/>
    <property type="match status" value="1"/>
</dbReference>
<protein>
    <recommendedName>
        <fullName evidence="1">DUF243 domain-containing protein</fullName>
    </recommendedName>
</protein>
<reference evidence="2" key="1">
    <citation type="journal article" date="2014" name="BMC Genomics">
        <title>Characterizing the developmental transcriptome of the oriental fruit fly, Bactrocera dorsalis (Diptera: Tephritidae) through comparative genomic analysis with Drosophila melanogaster utilizing modENCODE datasets.</title>
        <authorList>
            <person name="Geib S.M."/>
            <person name="Calla B."/>
            <person name="Hall B."/>
            <person name="Hou S."/>
            <person name="Manoukis N.C."/>
        </authorList>
    </citation>
    <scope>NUCLEOTIDE SEQUENCE</scope>
    <source>
        <strain evidence="2">Punador</strain>
    </source>
</reference>
<proteinExistence type="predicted"/>
<dbReference type="SMART" id="SM00690">
    <property type="entry name" value="DM5"/>
    <property type="match status" value="1"/>
</dbReference>